<evidence type="ECO:0000313" key="1">
    <source>
        <dbReference type="EMBL" id="KKA23669.1"/>
    </source>
</evidence>
<keyword evidence="2" id="KW-1185">Reference proteome</keyword>
<protein>
    <recommendedName>
        <fullName evidence="3">ABM domain-containing protein</fullName>
    </recommendedName>
</protein>
<dbReference type="EMBL" id="LASV01000090">
    <property type="protein sequence ID" value="KKA23669.1"/>
    <property type="molecule type" value="Genomic_DNA"/>
</dbReference>
<dbReference type="Proteomes" id="UP000053958">
    <property type="component" value="Unassembled WGS sequence"/>
</dbReference>
<comment type="caution">
    <text evidence="1">The sequence shown here is derived from an EMBL/GenBank/DDBJ whole genome shotgun (WGS) entry which is preliminary data.</text>
</comment>
<dbReference type="STRING" id="1408163.A0A0F4YZL5"/>
<accession>A0A0F4YZL5</accession>
<evidence type="ECO:0008006" key="3">
    <source>
        <dbReference type="Google" id="ProtNLM"/>
    </source>
</evidence>
<evidence type="ECO:0000313" key="2">
    <source>
        <dbReference type="Proteomes" id="UP000053958"/>
    </source>
</evidence>
<sequence>MAAMSSSTILSTAIEFLYFRLKPSVRPEEAADGNEGERFLKLLKETTQRSGHMASAWGRTEEDENDVVWVIEWADSSHSVSIDCLQPFVDPSSPQVIALFANLNPPPMTTSGTLADNPVTELAALAVPSTLTPAEQTKWHEDIVAFRSALMEKVSQKDIRPLTWSTGYVERPATFDHPQSPSGKAQVYLLAVGWESKEKHLAARETQEFADTIQPLRKKTLPPVKGLEMRHVRFRKVK</sequence>
<dbReference type="OrthoDB" id="3830579at2759"/>
<dbReference type="GeneID" id="25314653"/>
<dbReference type="AlphaFoldDB" id="A0A0F4YZL5"/>
<gene>
    <name evidence="1" type="ORF">T310_2302</name>
</gene>
<proteinExistence type="predicted"/>
<reference evidence="1 2" key="1">
    <citation type="submission" date="2015-04" db="EMBL/GenBank/DDBJ databases">
        <authorList>
            <person name="Heijne W.H."/>
            <person name="Fedorova N.D."/>
            <person name="Nierman W.C."/>
            <person name="Vollebregt A.W."/>
            <person name="Zhao Z."/>
            <person name="Wu L."/>
            <person name="Kumar M."/>
            <person name="Stam H."/>
            <person name="van den Berg M.A."/>
            <person name="Pel H.J."/>
        </authorList>
    </citation>
    <scope>NUCLEOTIDE SEQUENCE [LARGE SCALE GENOMIC DNA]</scope>
    <source>
        <strain evidence="1 2">CBS 393.64</strain>
    </source>
</reference>
<organism evidence="1 2">
    <name type="scientific">Rasamsonia emersonii (strain ATCC 16479 / CBS 393.64 / IMI 116815)</name>
    <dbReference type="NCBI Taxonomy" id="1408163"/>
    <lineage>
        <taxon>Eukaryota</taxon>
        <taxon>Fungi</taxon>
        <taxon>Dikarya</taxon>
        <taxon>Ascomycota</taxon>
        <taxon>Pezizomycotina</taxon>
        <taxon>Eurotiomycetes</taxon>
        <taxon>Eurotiomycetidae</taxon>
        <taxon>Eurotiales</taxon>
        <taxon>Trichocomaceae</taxon>
        <taxon>Rasamsonia</taxon>
    </lineage>
</organism>
<name>A0A0F4YZL5_RASE3</name>
<dbReference type="RefSeq" id="XP_013330281.1">
    <property type="nucleotide sequence ID" value="XM_013474827.1"/>
</dbReference>